<dbReference type="InterPro" id="IPR015943">
    <property type="entry name" value="WD40/YVTN_repeat-like_dom_sf"/>
</dbReference>
<sequence>MDSDADEASTAPRERQEDADPSPQTHYLEVTQADVARGVDMQGIDWNRMPMSREMSRQFREQHITHRHNIGGMSKMADEKIDSIRPDGDFYRFSNSYLTERCKIMHFQLRNLLWASSRNDVYYACDTRVRHWNPILREARTALGAKLETTEQPAGHIRTSTMCCRDNILFAGGFYGDYCCRKLDDSANENYHTGSITDDPNGITTQVEIVQQRSGARAALIASNDAHLRFMDLTTFQETADFELPWAVNCAAQSPDRLLVCAVGDETDAVILNARDGQVATMLPGHIDYSFACSWSPDGRVIATGNQDTTTRLYDTRMMSRAFRVLGGRMGSIRSLRFTDDGAFMAMAEAADFVHIFDTRTWERSQVIDMFGDIGGIAFSPGDSDRLFIINDDKDTFGALMEFERAWSPHAAMNWLL</sequence>
<dbReference type="SUPFAM" id="SSF50978">
    <property type="entry name" value="WD40 repeat-like"/>
    <property type="match status" value="1"/>
</dbReference>
<organism evidence="4 5">
    <name type="scientific">Thamnocephalis sphaerospora</name>
    <dbReference type="NCBI Taxonomy" id="78915"/>
    <lineage>
        <taxon>Eukaryota</taxon>
        <taxon>Fungi</taxon>
        <taxon>Fungi incertae sedis</taxon>
        <taxon>Zoopagomycota</taxon>
        <taxon>Zoopagomycotina</taxon>
        <taxon>Zoopagomycetes</taxon>
        <taxon>Zoopagales</taxon>
        <taxon>Sigmoideomycetaceae</taxon>
        <taxon>Thamnocephalis</taxon>
    </lineage>
</organism>
<proteinExistence type="predicted"/>
<dbReference type="InterPro" id="IPR001680">
    <property type="entry name" value="WD40_rpt"/>
</dbReference>
<accession>A0A4P9XQ83</accession>
<evidence type="ECO:0000256" key="1">
    <source>
        <dbReference type="PROSITE-ProRule" id="PRU00221"/>
    </source>
</evidence>
<evidence type="ECO:0000313" key="4">
    <source>
        <dbReference type="EMBL" id="RKP08062.1"/>
    </source>
</evidence>
<dbReference type="PANTHER" id="PTHR43991">
    <property type="entry name" value="WD REPEAT PROTEIN (AFU_ORTHOLOGUE AFUA_8G05640)-RELATED"/>
    <property type="match status" value="1"/>
</dbReference>
<protein>
    <submittedName>
        <fullName evidence="4">WD40-repeat-containing domain protein</fullName>
    </submittedName>
</protein>
<dbReference type="AlphaFoldDB" id="A0A4P9XQ83"/>
<keyword evidence="1" id="KW-0853">WD repeat</keyword>
<evidence type="ECO:0000256" key="2">
    <source>
        <dbReference type="SAM" id="MobiDB-lite"/>
    </source>
</evidence>
<reference evidence="5" key="1">
    <citation type="journal article" date="2018" name="Nat. Microbiol.">
        <title>Leveraging single-cell genomics to expand the fungal tree of life.</title>
        <authorList>
            <person name="Ahrendt S.R."/>
            <person name="Quandt C.A."/>
            <person name="Ciobanu D."/>
            <person name="Clum A."/>
            <person name="Salamov A."/>
            <person name="Andreopoulos B."/>
            <person name="Cheng J.F."/>
            <person name="Woyke T."/>
            <person name="Pelin A."/>
            <person name="Henrissat B."/>
            <person name="Reynolds N.K."/>
            <person name="Benny G.L."/>
            <person name="Smith M.E."/>
            <person name="James T.Y."/>
            <person name="Grigoriev I.V."/>
        </authorList>
    </citation>
    <scope>NUCLEOTIDE SEQUENCE [LARGE SCALE GENOMIC DNA]</scope>
    <source>
        <strain evidence="5">RSA 1356</strain>
    </source>
</reference>
<dbReference type="PROSITE" id="PS50294">
    <property type="entry name" value="WD_REPEATS_REGION"/>
    <property type="match status" value="1"/>
</dbReference>
<gene>
    <name evidence="4" type="ORF">THASP1DRAFT_30127</name>
</gene>
<evidence type="ECO:0000313" key="5">
    <source>
        <dbReference type="Proteomes" id="UP000271241"/>
    </source>
</evidence>
<name>A0A4P9XQ83_9FUNG</name>
<keyword evidence="5" id="KW-1185">Reference proteome</keyword>
<feature type="region of interest" description="Disordered" evidence="2">
    <location>
        <begin position="1"/>
        <end position="26"/>
    </location>
</feature>
<dbReference type="STRING" id="78915.A0A4P9XQ83"/>
<dbReference type="SMART" id="SM00320">
    <property type="entry name" value="WD40"/>
    <property type="match status" value="2"/>
</dbReference>
<feature type="domain" description="DUF2415" evidence="3">
    <location>
        <begin position="331"/>
        <end position="369"/>
    </location>
</feature>
<dbReference type="OrthoDB" id="20669at2759"/>
<dbReference type="PROSITE" id="PS50082">
    <property type="entry name" value="WD_REPEATS_2"/>
    <property type="match status" value="1"/>
</dbReference>
<dbReference type="InterPro" id="IPR036322">
    <property type="entry name" value="WD40_repeat_dom_sf"/>
</dbReference>
<dbReference type="Pfam" id="PF00400">
    <property type="entry name" value="WD40"/>
    <property type="match status" value="1"/>
</dbReference>
<dbReference type="InterPro" id="IPR019417">
    <property type="entry name" value="DUF2415"/>
</dbReference>
<dbReference type="Gene3D" id="2.130.10.10">
    <property type="entry name" value="YVTN repeat-like/Quinoprotein amine dehydrogenase"/>
    <property type="match status" value="1"/>
</dbReference>
<evidence type="ECO:0000259" key="3">
    <source>
        <dbReference type="Pfam" id="PF10313"/>
    </source>
</evidence>
<dbReference type="Pfam" id="PF10313">
    <property type="entry name" value="DUF2415"/>
    <property type="match status" value="1"/>
</dbReference>
<dbReference type="EMBL" id="KZ992642">
    <property type="protein sequence ID" value="RKP08062.1"/>
    <property type="molecule type" value="Genomic_DNA"/>
</dbReference>
<dbReference type="PANTHER" id="PTHR43991:SF12">
    <property type="entry name" value="WD REPEAT PROTEIN (AFU_ORTHOLOGUE AFUA_8G05640)"/>
    <property type="match status" value="1"/>
</dbReference>
<dbReference type="Proteomes" id="UP000271241">
    <property type="component" value="Unassembled WGS sequence"/>
</dbReference>
<feature type="repeat" description="WD" evidence="1">
    <location>
        <begin position="283"/>
        <end position="317"/>
    </location>
</feature>